<dbReference type="InterPro" id="IPR006311">
    <property type="entry name" value="TAT_signal"/>
</dbReference>
<dbReference type="PANTHER" id="PTHR43737:SF1">
    <property type="entry name" value="DUF1501 DOMAIN-CONTAINING PROTEIN"/>
    <property type="match status" value="1"/>
</dbReference>
<reference evidence="1 2" key="1">
    <citation type="submission" date="2019-02" db="EMBL/GenBank/DDBJ databases">
        <title>Deep-cultivation of Planctomycetes and their phenomic and genomic characterization uncovers novel biology.</title>
        <authorList>
            <person name="Wiegand S."/>
            <person name="Jogler M."/>
            <person name="Boedeker C."/>
            <person name="Pinto D."/>
            <person name="Vollmers J."/>
            <person name="Rivas-Marin E."/>
            <person name="Kohn T."/>
            <person name="Peeters S.H."/>
            <person name="Heuer A."/>
            <person name="Rast P."/>
            <person name="Oberbeckmann S."/>
            <person name="Bunk B."/>
            <person name="Jeske O."/>
            <person name="Meyerdierks A."/>
            <person name="Storesund J.E."/>
            <person name="Kallscheuer N."/>
            <person name="Luecker S."/>
            <person name="Lage O.M."/>
            <person name="Pohl T."/>
            <person name="Merkel B.J."/>
            <person name="Hornburger P."/>
            <person name="Mueller R.-W."/>
            <person name="Bruemmer F."/>
            <person name="Labrenz M."/>
            <person name="Spormann A.M."/>
            <person name="Op Den Camp H."/>
            <person name="Overmann J."/>
            <person name="Amann R."/>
            <person name="Jetten M.S.M."/>
            <person name="Mascher T."/>
            <person name="Medema M.H."/>
            <person name="Devos D.P."/>
            <person name="Kaster A.-K."/>
            <person name="Ovreas L."/>
            <person name="Rohde M."/>
            <person name="Galperin M.Y."/>
            <person name="Jogler C."/>
        </authorList>
    </citation>
    <scope>NUCLEOTIDE SEQUENCE [LARGE SCALE GENOMIC DNA]</scope>
    <source>
        <strain evidence="1 2">CA54</strain>
    </source>
</reference>
<proteinExistence type="predicted"/>
<evidence type="ECO:0008006" key="3">
    <source>
        <dbReference type="Google" id="ProtNLM"/>
    </source>
</evidence>
<evidence type="ECO:0000313" key="2">
    <source>
        <dbReference type="Proteomes" id="UP000320735"/>
    </source>
</evidence>
<evidence type="ECO:0000313" key="1">
    <source>
        <dbReference type="EMBL" id="TWU06909.1"/>
    </source>
</evidence>
<dbReference type="PANTHER" id="PTHR43737">
    <property type="entry name" value="BLL7424 PROTEIN"/>
    <property type="match status" value="1"/>
</dbReference>
<protein>
    <recommendedName>
        <fullName evidence="3">DUF1501 domain-containing protein</fullName>
    </recommendedName>
</protein>
<dbReference type="InterPro" id="IPR017850">
    <property type="entry name" value="Alkaline_phosphatase_core_sf"/>
</dbReference>
<dbReference type="AlphaFoldDB" id="A0A5C6B6F1"/>
<dbReference type="InterPro" id="IPR010869">
    <property type="entry name" value="DUF1501"/>
</dbReference>
<name>A0A5C6B6F1_9PLAN</name>
<gene>
    <name evidence="1" type="ORF">CA54_53120</name>
</gene>
<dbReference type="Pfam" id="PF07394">
    <property type="entry name" value="DUF1501"/>
    <property type="match status" value="1"/>
</dbReference>
<dbReference type="PROSITE" id="PS51318">
    <property type="entry name" value="TAT"/>
    <property type="match status" value="1"/>
</dbReference>
<accession>A0A5C6B6F1</accession>
<dbReference type="RefSeq" id="WP_146373752.1">
    <property type="nucleotide sequence ID" value="NZ_SJPP01000003.1"/>
</dbReference>
<organism evidence="1 2">
    <name type="scientific">Symmachiella macrocystis</name>
    <dbReference type="NCBI Taxonomy" id="2527985"/>
    <lineage>
        <taxon>Bacteria</taxon>
        <taxon>Pseudomonadati</taxon>
        <taxon>Planctomycetota</taxon>
        <taxon>Planctomycetia</taxon>
        <taxon>Planctomycetales</taxon>
        <taxon>Planctomycetaceae</taxon>
        <taxon>Symmachiella</taxon>
    </lineage>
</organism>
<dbReference type="SUPFAM" id="SSF53649">
    <property type="entry name" value="Alkaline phosphatase-like"/>
    <property type="match status" value="1"/>
</dbReference>
<comment type="caution">
    <text evidence="1">The sequence shown here is derived from an EMBL/GenBank/DDBJ whole genome shotgun (WGS) entry which is preliminary data.</text>
</comment>
<dbReference type="EMBL" id="SJPP01000003">
    <property type="protein sequence ID" value="TWU06909.1"/>
    <property type="molecule type" value="Genomic_DNA"/>
</dbReference>
<sequence length="446" mass="48418">MGRSRFCDGVRRRDMLTIGAAGMFGAGLSMPQMLQLQAAAAEQGKSTDDISLIILFLQGGISTIDTWDMKPNAPAEFRGEFDPIATSVPGIQLCEHLPHLAQQMDKFSLVRSFAHRNSSHGHADHFILTGYHPTPAFDSKLKPNNEKPSHGSVIAKKLGPRGSVPAYVALPKMHNSGGGAFLGSDADPFTVAADPNTPNFAVRDLAPPLTVPASRLGHRRDLLATVDRYQSSAEVAANQSARALSTFQQRAFDLMTSPETKRAFDIGDESKKLRDEYGRHTLGQSCLMARRLVEAGVRCVLVHHSDWDTHNDNFHMLKNRLLPKLDTGMSTLFRDLSDRGMLENTFVLVTGEFGRTPRINKDAGRDHWGPSTSLAMGGGGMTNGIVVGDSGPRAERPVTNPYGPKDLAATIYHSLGISPETIFHTPEGRPMPIVPHGGKVIGELFS</sequence>
<dbReference type="OrthoDB" id="127333at2"/>
<dbReference type="Proteomes" id="UP000320735">
    <property type="component" value="Unassembled WGS sequence"/>
</dbReference>
<keyword evidence="2" id="KW-1185">Reference proteome</keyword>